<evidence type="ECO:0000256" key="1">
    <source>
        <dbReference type="SAM" id="Phobius"/>
    </source>
</evidence>
<reference evidence="2 3" key="1">
    <citation type="submission" date="2018-08" db="EMBL/GenBank/DDBJ databases">
        <title>Aeromicrobium sp. M2KJ-4, whole genome shotgun sequence.</title>
        <authorList>
            <person name="Tuo L."/>
        </authorList>
    </citation>
    <scope>NUCLEOTIDE SEQUENCE [LARGE SCALE GENOMIC DNA]</scope>
    <source>
        <strain evidence="2 3">M2KJ-4</strain>
    </source>
</reference>
<proteinExistence type="predicted"/>
<gene>
    <name evidence="2" type="ORF">DX116_12035</name>
</gene>
<evidence type="ECO:0008006" key="4">
    <source>
        <dbReference type="Google" id="ProtNLM"/>
    </source>
</evidence>
<sequence length="192" mass="21295">MTPRGRLWVAMAVLTLTLAQLAVGAFGGLEQYDGKGFGYRLAAYPLLMLLLPAVWWSRTRDAATLPWGAFALVMAPFLIDVTGNTFDLYDSVDAWDNINHFVNWMLLLWGCGLLLARADVRPRWLLAVAITGLGAVLAIGWELGEWYTFIRRGTELDGAYEDTLSDELLGTLGAFVAALIVDRTTRRSPSRR</sequence>
<keyword evidence="1" id="KW-1133">Transmembrane helix</keyword>
<keyword evidence="3" id="KW-1185">Reference proteome</keyword>
<organism evidence="2 3">
    <name type="scientific">Aeromicrobium endophyticum</name>
    <dbReference type="NCBI Taxonomy" id="2292704"/>
    <lineage>
        <taxon>Bacteria</taxon>
        <taxon>Bacillati</taxon>
        <taxon>Actinomycetota</taxon>
        <taxon>Actinomycetes</taxon>
        <taxon>Propionibacteriales</taxon>
        <taxon>Nocardioidaceae</taxon>
        <taxon>Aeromicrobium</taxon>
    </lineage>
</organism>
<evidence type="ECO:0000313" key="2">
    <source>
        <dbReference type="EMBL" id="REK69914.1"/>
    </source>
</evidence>
<feature type="transmembrane region" description="Helical" evidence="1">
    <location>
        <begin position="164"/>
        <end position="182"/>
    </location>
</feature>
<keyword evidence="1" id="KW-0812">Transmembrane</keyword>
<dbReference type="Pfam" id="PF09997">
    <property type="entry name" value="DUF2238"/>
    <property type="match status" value="1"/>
</dbReference>
<name>A0A371P1T1_9ACTN</name>
<evidence type="ECO:0000313" key="3">
    <source>
        <dbReference type="Proteomes" id="UP000265581"/>
    </source>
</evidence>
<feature type="transmembrane region" description="Helical" evidence="1">
    <location>
        <begin position="125"/>
        <end position="144"/>
    </location>
</feature>
<accession>A0A371P1T1</accession>
<comment type="caution">
    <text evidence="2">The sequence shown here is derived from an EMBL/GenBank/DDBJ whole genome shotgun (WGS) entry which is preliminary data.</text>
</comment>
<feature type="transmembrane region" description="Helical" evidence="1">
    <location>
        <begin position="37"/>
        <end position="56"/>
    </location>
</feature>
<dbReference type="EMBL" id="QUBR01000002">
    <property type="protein sequence ID" value="REK69914.1"/>
    <property type="molecule type" value="Genomic_DNA"/>
</dbReference>
<dbReference type="AlphaFoldDB" id="A0A371P1T1"/>
<keyword evidence="1" id="KW-0472">Membrane</keyword>
<dbReference type="OrthoDB" id="5179615at2"/>
<protein>
    <recommendedName>
        <fullName evidence="4">DUF2238 domain-containing protein</fullName>
    </recommendedName>
</protein>
<dbReference type="Proteomes" id="UP000265581">
    <property type="component" value="Unassembled WGS sequence"/>
</dbReference>
<feature type="transmembrane region" description="Helical" evidence="1">
    <location>
        <begin position="63"/>
        <end position="81"/>
    </location>
</feature>
<dbReference type="InterPro" id="IPR014509">
    <property type="entry name" value="YjdF-like"/>
</dbReference>
<dbReference type="RefSeq" id="WP_119704512.1">
    <property type="nucleotide sequence ID" value="NZ_JBHSOI010000002.1"/>
</dbReference>
<feature type="transmembrane region" description="Helical" evidence="1">
    <location>
        <begin position="101"/>
        <end position="118"/>
    </location>
</feature>